<name>A0A2R3U9D5_9CAUD</name>
<dbReference type="Proteomes" id="UP000244837">
    <property type="component" value="Segment"/>
</dbReference>
<accession>A0A2R3U9D5</accession>
<evidence type="ECO:0000313" key="2">
    <source>
        <dbReference type="Proteomes" id="UP000244837"/>
    </source>
</evidence>
<dbReference type="GeneID" id="54990307"/>
<evidence type="ECO:0000313" key="1">
    <source>
        <dbReference type="EMBL" id="AVQ09812.1"/>
    </source>
</evidence>
<keyword evidence="2" id="KW-1185">Reference proteome</keyword>
<sequence length="177" mass="20194">MEQVIKTVIANQTDKGLGITCGKKYDVSREKKEFYEIRNDDGYWLWIHKHRLDSEHLSNAKRIADEASALAERERIRDIVAEQVRNSCLPGGDIFKSMRGEMTVGIQDRVIEKSVDHVIENARFNALINSETNEYIKVLEQLREVLRVPEGENIVTHAKVVRALADALIGIQNSTFC</sequence>
<dbReference type="EMBL" id="MH102284">
    <property type="protein sequence ID" value="AVQ09812.1"/>
    <property type="molecule type" value="Genomic_DNA"/>
</dbReference>
<dbReference type="KEGG" id="vg:54990307"/>
<protein>
    <submittedName>
        <fullName evidence="1">Putative GntR-family transcriptional regulator</fullName>
    </submittedName>
</protein>
<dbReference type="RefSeq" id="YP_009799816.1">
    <property type="nucleotide sequence ID" value="NC_047947.1"/>
</dbReference>
<organism evidence="1 2">
    <name type="scientific">Salmonella phage vB_SenS_PHB07</name>
    <dbReference type="NCBI Taxonomy" id="2136179"/>
    <lineage>
        <taxon>Viruses</taxon>
        <taxon>Duplodnaviria</taxon>
        <taxon>Heunggongvirae</taxon>
        <taxon>Uroviricota</taxon>
        <taxon>Caudoviricetes</taxon>
        <taxon>Drexlerviridae</taxon>
        <taxon>Tempevirinae</taxon>
        <taxon>Tlsvirus</taxon>
        <taxon>Tlsvirus PHB07</taxon>
    </lineage>
</organism>
<proteinExistence type="predicted"/>
<reference evidence="1 2" key="1">
    <citation type="submission" date="2018-03" db="EMBL/GenBank/DDBJ databases">
        <title>Three Siphoviridae Salmonella enterica serovar enteritidis bacteriophage show promising potential for phage therapy.</title>
        <authorList>
            <person name="Chen Y."/>
            <person name="Sun E."/>
            <person name="Yang L."/>
            <person name="Wu B."/>
        </authorList>
    </citation>
    <scope>NUCLEOTIDE SEQUENCE [LARGE SCALE GENOMIC DNA]</scope>
</reference>